<protein>
    <submittedName>
        <fullName evidence="2">Uncharacterized protein</fullName>
    </submittedName>
</protein>
<evidence type="ECO:0000313" key="2">
    <source>
        <dbReference type="EMBL" id="EZA47293.1"/>
    </source>
</evidence>
<organism evidence="2 3">
    <name type="scientific">Ooceraea biroi</name>
    <name type="common">Clonal raider ant</name>
    <name type="synonym">Cerapachys biroi</name>
    <dbReference type="NCBI Taxonomy" id="2015173"/>
    <lineage>
        <taxon>Eukaryota</taxon>
        <taxon>Metazoa</taxon>
        <taxon>Ecdysozoa</taxon>
        <taxon>Arthropoda</taxon>
        <taxon>Hexapoda</taxon>
        <taxon>Insecta</taxon>
        <taxon>Pterygota</taxon>
        <taxon>Neoptera</taxon>
        <taxon>Endopterygota</taxon>
        <taxon>Hymenoptera</taxon>
        <taxon>Apocrita</taxon>
        <taxon>Aculeata</taxon>
        <taxon>Formicoidea</taxon>
        <taxon>Formicidae</taxon>
        <taxon>Dorylinae</taxon>
        <taxon>Ooceraea</taxon>
    </lineage>
</organism>
<evidence type="ECO:0000313" key="3">
    <source>
        <dbReference type="Proteomes" id="UP000053097"/>
    </source>
</evidence>
<dbReference type="Proteomes" id="UP000053097">
    <property type="component" value="Unassembled WGS sequence"/>
</dbReference>
<keyword evidence="3" id="KW-1185">Reference proteome</keyword>
<proteinExistence type="predicted"/>
<feature type="region of interest" description="Disordered" evidence="1">
    <location>
        <begin position="1"/>
        <end position="32"/>
    </location>
</feature>
<name>A0A026VU10_OOCBI</name>
<dbReference type="AlphaFoldDB" id="A0A026VU10"/>
<feature type="compositionally biased region" description="Acidic residues" evidence="1">
    <location>
        <begin position="11"/>
        <end position="21"/>
    </location>
</feature>
<accession>A0A026VU10</accession>
<dbReference type="EMBL" id="KK107895">
    <property type="protein sequence ID" value="EZA47293.1"/>
    <property type="molecule type" value="Genomic_DNA"/>
</dbReference>
<evidence type="ECO:0000256" key="1">
    <source>
        <dbReference type="SAM" id="MobiDB-lite"/>
    </source>
</evidence>
<feature type="compositionally biased region" description="Acidic residues" evidence="1">
    <location>
        <begin position="63"/>
        <end position="107"/>
    </location>
</feature>
<gene>
    <name evidence="2" type="ORF">X777_16445</name>
</gene>
<sequence>MESCSGWRGWEEEEDWNDDIEIPYGGNSQTKEWDEEEWVAWVEENWDDDIVFLCERKRMRFTEEDDEECEEESEDESEEESKECEEECEEESEEESEESEETEEERH</sequence>
<reference evidence="2 3" key="1">
    <citation type="journal article" date="2014" name="Curr. Biol.">
        <title>The genome of the clonal raider ant Cerapachys biroi.</title>
        <authorList>
            <person name="Oxley P.R."/>
            <person name="Ji L."/>
            <person name="Fetter-Pruneda I."/>
            <person name="McKenzie S.K."/>
            <person name="Li C."/>
            <person name="Hu H."/>
            <person name="Zhang G."/>
            <person name="Kronauer D.J."/>
        </authorList>
    </citation>
    <scope>NUCLEOTIDE SEQUENCE [LARGE SCALE GENOMIC DNA]</scope>
</reference>
<feature type="region of interest" description="Disordered" evidence="1">
    <location>
        <begin position="62"/>
        <end position="107"/>
    </location>
</feature>